<sequence length="620" mass="66279">MGRGERNPTIRILVLGAAGVGKNCLESRFTTMTYPPLYDPDLTLHSRRLFTLSQHAPAELETATTRPLDTADGPRPPSQSLNVEAAAAAAAAAAPSRPRTASTTFSNPGSSPDGQADTLSKEAESESETAPEMETSEKEEDGLPPPSPPPCDKSKSRRDASYMVEVINYPALQIPKVRAHFFAKGEYDAVLLVYDVGNRQSFDAIPDLHAEIPLARKRAKQRKASSGRLARRTCSGFWGMGVGGGGGQPDGLGNGGSGTNESSGGGRGETVVALIGNKSDFDDDHASIDLVSRRRQLDKEAVLQEADIEERSLLHPLYRDSWLREIDALPLSPTSVQSVPVAGSGSIGQVAGDIAVDVRRSILSEGAGPRSSAFSARRSLDSVPEGREQYAMSLPNMPPTPPEPSNEDIEKWVETGSNHVTGSGAGTKDKTSVEAEQEEEECTRVDSSESGAIAAGNRKVTQLEGGMLARSLLLNIPFYETSAKTGENVEEVFEDIVREVLREMGKEPEKDGKHGDSKHDKKTKEEERPLSRSEREGATSNKKAGQKLHGASPTLLLSDSAGEGRNDKSGVGGVLENIMSIGVNAQTPPAPAKRREESFLGRFKSIFTRRSAVMVSDVAA</sequence>
<protein>
    <submittedName>
        <fullName evidence="4">Uncharacterized protein</fullName>
    </submittedName>
</protein>
<gene>
    <name evidence="4" type="ORF">B0T17DRAFT_503938</name>
</gene>
<dbReference type="InterPro" id="IPR001806">
    <property type="entry name" value="Small_GTPase"/>
</dbReference>
<evidence type="ECO:0000256" key="1">
    <source>
        <dbReference type="ARBA" id="ARBA00022741"/>
    </source>
</evidence>
<dbReference type="EMBL" id="JAULSR010000001">
    <property type="protein sequence ID" value="KAK0636495.1"/>
    <property type="molecule type" value="Genomic_DNA"/>
</dbReference>
<dbReference type="AlphaFoldDB" id="A0AA39XNY6"/>
<name>A0AA39XNY6_9PEZI</name>
<proteinExistence type="predicted"/>
<evidence type="ECO:0000256" key="2">
    <source>
        <dbReference type="ARBA" id="ARBA00023134"/>
    </source>
</evidence>
<evidence type="ECO:0000313" key="5">
    <source>
        <dbReference type="Proteomes" id="UP001174934"/>
    </source>
</evidence>
<dbReference type="SUPFAM" id="SSF52540">
    <property type="entry name" value="P-loop containing nucleoside triphosphate hydrolases"/>
    <property type="match status" value="1"/>
</dbReference>
<feature type="compositionally biased region" description="Low complexity" evidence="3">
    <location>
        <begin position="85"/>
        <end position="94"/>
    </location>
</feature>
<evidence type="ECO:0000256" key="3">
    <source>
        <dbReference type="SAM" id="MobiDB-lite"/>
    </source>
</evidence>
<feature type="compositionally biased region" description="Basic and acidic residues" evidence="3">
    <location>
        <begin position="503"/>
        <end position="537"/>
    </location>
</feature>
<dbReference type="Proteomes" id="UP001174934">
    <property type="component" value="Unassembled WGS sequence"/>
</dbReference>
<dbReference type="PANTHER" id="PTHR24070">
    <property type="entry name" value="RAS, DI-RAS, AND RHEB FAMILY MEMBERS OF SMALL GTPASE SUPERFAMILY"/>
    <property type="match status" value="1"/>
</dbReference>
<dbReference type="InterPro" id="IPR027417">
    <property type="entry name" value="P-loop_NTPase"/>
</dbReference>
<feature type="region of interest" description="Disordered" evidence="3">
    <location>
        <begin position="245"/>
        <end position="269"/>
    </location>
</feature>
<dbReference type="InterPro" id="IPR020849">
    <property type="entry name" value="Small_GTPase_Ras-type"/>
</dbReference>
<dbReference type="GO" id="GO:0003924">
    <property type="term" value="F:GTPase activity"/>
    <property type="evidence" value="ECO:0007669"/>
    <property type="project" value="InterPro"/>
</dbReference>
<accession>A0AA39XNY6</accession>
<evidence type="ECO:0000313" key="4">
    <source>
        <dbReference type="EMBL" id="KAK0636495.1"/>
    </source>
</evidence>
<dbReference type="Pfam" id="PF00071">
    <property type="entry name" value="Ras"/>
    <property type="match status" value="1"/>
</dbReference>
<keyword evidence="2" id="KW-0342">GTP-binding</keyword>
<feature type="region of interest" description="Disordered" evidence="3">
    <location>
        <begin position="366"/>
        <end position="386"/>
    </location>
</feature>
<dbReference type="GO" id="GO:0005525">
    <property type="term" value="F:GTP binding"/>
    <property type="evidence" value="ECO:0007669"/>
    <property type="project" value="UniProtKB-KW"/>
</dbReference>
<dbReference type="Gene3D" id="3.40.50.300">
    <property type="entry name" value="P-loop containing nucleotide triphosphate hydrolases"/>
    <property type="match status" value="2"/>
</dbReference>
<feature type="region of interest" description="Disordered" evidence="3">
    <location>
        <begin position="503"/>
        <end position="572"/>
    </location>
</feature>
<reference evidence="4" key="1">
    <citation type="submission" date="2023-06" db="EMBL/GenBank/DDBJ databases">
        <title>Genome-scale phylogeny and comparative genomics of the fungal order Sordariales.</title>
        <authorList>
            <consortium name="Lawrence Berkeley National Laboratory"/>
            <person name="Hensen N."/>
            <person name="Bonometti L."/>
            <person name="Westerberg I."/>
            <person name="Brannstrom I.O."/>
            <person name="Guillou S."/>
            <person name="Cros-Aarteil S."/>
            <person name="Calhoun S."/>
            <person name="Haridas S."/>
            <person name="Kuo A."/>
            <person name="Mondo S."/>
            <person name="Pangilinan J."/>
            <person name="Riley R."/>
            <person name="LaButti K."/>
            <person name="Andreopoulos B."/>
            <person name="Lipzen A."/>
            <person name="Chen C."/>
            <person name="Yanf M."/>
            <person name="Daum C."/>
            <person name="Ng V."/>
            <person name="Clum A."/>
            <person name="Steindorff A."/>
            <person name="Ohm R."/>
            <person name="Martin F."/>
            <person name="Silar P."/>
            <person name="Natvig D."/>
            <person name="Lalanne C."/>
            <person name="Gautier V."/>
            <person name="Ament-velasquez S.L."/>
            <person name="Kruys A."/>
            <person name="Hutchinson M.I."/>
            <person name="Powell A.J."/>
            <person name="Barry K."/>
            <person name="Miller A.N."/>
            <person name="Grigoriev I.V."/>
            <person name="Debuchy R."/>
            <person name="Gladieux P."/>
            <person name="Thoren M.H."/>
            <person name="Johannesson H."/>
        </authorList>
    </citation>
    <scope>NUCLEOTIDE SEQUENCE</scope>
    <source>
        <strain evidence="4">SMH3391-2</strain>
    </source>
</reference>
<dbReference type="GO" id="GO:0007165">
    <property type="term" value="P:signal transduction"/>
    <property type="evidence" value="ECO:0007669"/>
    <property type="project" value="InterPro"/>
</dbReference>
<feature type="compositionally biased region" description="Gly residues" evidence="3">
    <location>
        <begin position="245"/>
        <end position="268"/>
    </location>
</feature>
<organism evidence="4 5">
    <name type="scientific">Bombardia bombarda</name>
    <dbReference type="NCBI Taxonomy" id="252184"/>
    <lineage>
        <taxon>Eukaryota</taxon>
        <taxon>Fungi</taxon>
        <taxon>Dikarya</taxon>
        <taxon>Ascomycota</taxon>
        <taxon>Pezizomycotina</taxon>
        <taxon>Sordariomycetes</taxon>
        <taxon>Sordariomycetidae</taxon>
        <taxon>Sordariales</taxon>
        <taxon>Lasiosphaeriaceae</taxon>
        <taxon>Bombardia</taxon>
    </lineage>
</organism>
<keyword evidence="5" id="KW-1185">Reference proteome</keyword>
<dbReference type="GO" id="GO:0016020">
    <property type="term" value="C:membrane"/>
    <property type="evidence" value="ECO:0007669"/>
    <property type="project" value="InterPro"/>
</dbReference>
<feature type="compositionally biased region" description="Polar residues" evidence="3">
    <location>
        <begin position="99"/>
        <end position="113"/>
    </location>
</feature>
<feature type="region of interest" description="Disordered" evidence="3">
    <location>
        <begin position="417"/>
        <end position="449"/>
    </location>
</feature>
<feature type="region of interest" description="Disordered" evidence="3">
    <location>
        <begin position="55"/>
        <end position="157"/>
    </location>
</feature>
<comment type="caution">
    <text evidence="4">The sequence shown here is derived from an EMBL/GenBank/DDBJ whole genome shotgun (WGS) entry which is preliminary data.</text>
</comment>
<keyword evidence="1" id="KW-0547">Nucleotide-binding</keyword>